<evidence type="ECO:0000259" key="3">
    <source>
        <dbReference type="PROSITE" id="PS50983"/>
    </source>
</evidence>
<dbReference type="EMBL" id="QVFU01000013">
    <property type="protein sequence ID" value="RFS45883.1"/>
    <property type="molecule type" value="Genomic_DNA"/>
</dbReference>
<name>A0A372FYS9_9ACTN</name>
<dbReference type="PROSITE" id="PS50983">
    <property type="entry name" value="FE_B12_PBP"/>
    <property type="match status" value="1"/>
</dbReference>
<gene>
    <name evidence="4" type="ORF">D0Q02_14870</name>
</gene>
<dbReference type="PROSITE" id="PS51257">
    <property type="entry name" value="PROKAR_LIPOPROTEIN"/>
    <property type="match status" value="1"/>
</dbReference>
<dbReference type="OrthoDB" id="9797850at2"/>
<feature type="signal peptide" evidence="2">
    <location>
        <begin position="1"/>
        <end position="27"/>
    </location>
</feature>
<keyword evidence="2" id="KW-0732">Signal</keyword>
<feature type="domain" description="Fe/B12 periplasmic-binding" evidence="3">
    <location>
        <begin position="66"/>
        <end position="342"/>
    </location>
</feature>
<accession>A0A372FYS9</accession>
<evidence type="ECO:0000313" key="4">
    <source>
        <dbReference type="EMBL" id="RFS45883.1"/>
    </source>
</evidence>
<protein>
    <submittedName>
        <fullName evidence="4">Zinc ABC transporter substrate-binding protein</fullName>
    </submittedName>
</protein>
<dbReference type="Gene3D" id="3.40.50.1980">
    <property type="entry name" value="Nitrogenase molybdenum iron protein domain"/>
    <property type="match status" value="2"/>
</dbReference>
<evidence type="ECO:0000256" key="2">
    <source>
        <dbReference type="SAM" id="SignalP"/>
    </source>
</evidence>
<dbReference type="Pfam" id="PF01497">
    <property type="entry name" value="Peripla_BP_2"/>
    <property type="match status" value="1"/>
</dbReference>
<dbReference type="PANTHER" id="PTHR30535:SF7">
    <property type="entry name" value="IRON(III) DICITRATE-BINDING PROTEIN"/>
    <property type="match status" value="1"/>
</dbReference>
<dbReference type="InterPro" id="IPR050902">
    <property type="entry name" value="ABC_Transporter_SBP"/>
</dbReference>
<dbReference type="AlphaFoldDB" id="A0A372FYS9"/>
<sequence length="343" mass="35652">MTNCIDRGRSIIAVVALVLTTGLTACGAGTDSSTAPPAPAGEGRVTYPVAITSCDLPLSFPAAPSRVVSLAQPQTDLLVALGLADRVVGQAQVLAPNSLPGSGTTSTSEIPVLSDDGVPSKEITLSAEPDLVLAPTPFEFRAAQGFASVDDIVKAGANAYQATAGCTGHGKNRAVTDTLTDIENLGRIFDVEQRAGDLADRYRSTLDEVAEKVADATPVRVAELYVYGESIEALSASSKTDTVKAAGGQNIFDGTEEMFKDVHYAKVSAEIIAAEQPDAIILPVSSPAEADAAVAFLTKTFPNVPAVRDNRIIPYSSAASLPGSLHLPEAIRAIAQRLHPNRF</sequence>
<comment type="similarity">
    <text evidence="1">Belongs to the bacterial solute-binding protein 8 family.</text>
</comment>
<reference evidence="4 5" key="1">
    <citation type="submission" date="2018-08" db="EMBL/GenBank/DDBJ databases">
        <title>Verrucosispora craniellae sp. nov., isolated from a marine sponge in the South China Sea.</title>
        <authorList>
            <person name="Li L."/>
            <person name="Lin H.W."/>
        </authorList>
    </citation>
    <scope>NUCLEOTIDE SEQUENCE [LARGE SCALE GENOMIC DNA]</scope>
    <source>
        <strain evidence="4 5">LHW63014</strain>
    </source>
</reference>
<dbReference type="Proteomes" id="UP000262621">
    <property type="component" value="Unassembled WGS sequence"/>
</dbReference>
<keyword evidence="5" id="KW-1185">Reference proteome</keyword>
<evidence type="ECO:0000256" key="1">
    <source>
        <dbReference type="ARBA" id="ARBA00008814"/>
    </source>
</evidence>
<dbReference type="SUPFAM" id="SSF53807">
    <property type="entry name" value="Helical backbone' metal receptor"/>
    <property type="match status" value="1"/>
</dbReference>
<proteinExistence type="inferred from homology"/>
<dbReference type="RefSeq" id="WP_117228575.1">
    <property type="nucleotide sequence ID" value="NZ_CP061725.1"/>
</dbReference>
<comment type="caution">
    <text evidence="4">The sequence shown here is derived from an EMBL/GenBank/DDBJ whole genome shotgun (WGS) entry which is preliminary data.</text>
</comment>
<evidence type="ECO:0000313" key="5">
    <source>
        <dbReference type="Proteomes" id="UP000262621"/>
    </source>
</evidence>
<dbReference type="PANTHER" id="PTHR30535">
    <property type="entry name" value="VITAMIN B12-BINDING PROTEIN"/>
    <property type="match status" value="1"/>
</dbReference>
<feature type="chain" id="PRO_5016721067" evidence="2">
    <location>
        <begin position="28"/>
        <end position="343"/>
    </location>
</feature>
<dbReference type="InterPro" id="IPR002491">
    <property type="entry name" value="ABC_transptr_periplasmic_BD"/>
</dbReference>
<organism evidence="4 5">
    <name type="scientific">Micromonospora craniellae</name>
    <dbReference type="NCBI Taxonomy" id="2294034"/>
    <lineage>
        <taxon>Bacteria</taxon>
        <taxon>Bacillati</taxon>
        <taxon>Actinomycetota</taxon>
        <taxon>Actinomycetes</taxon>
        <taxon>Micromonosporales</taxon>
        <taxon>Micromonosporaceae</taxon>
        <taxon>Micromonospora</taxon>
    </lineage>
</organism>